<dbReference type="Pfam" id="PF01551">
    <property type="entry name" value="Peptidase_M23"/>
    <property type="match status" value="1"/>
</dbReference>
<comment type="caution">
    <text evidence="4">The sequence shown here is derived from an EMBL/GenBank/DDBJ whole genome shotgun (WGS) entry which is preliminary data.</text>
</comment>
<name>A0ABP8VYQ2_9ACTN</name>
<keyword evidence="1" id="KW-0175">Coiled coil</keyword>
<feature type="domain" description="M23ase beta-sheet core" evidence="3">
    <location>
        <begin position="228"/>
        <end position="323"/>
    </location>
</feature>
<dbReference type="EMBL" id="BAABIM010000001">
    <property type="protein sequence ID" value="GAA4675586.1"/>
    <property type="molecule type" value="Genomic_DNA"/>
</dbReference>
<evidence type="ECO:0000256" key="2">
    <source>
        <dbReference type="SAM" id="MobiDB-lite"/>
    </source>
</evidence>
<dbReference type="InterPro" id="IPR016047">
    <property type="entry name" value="M23ase_b-sheet_dom"/>
</dbReference>
<sequence length="334" mass="34324">MTLRPSSENYVGRRVAGRSSTDAVPVPTPPAVESAALEQGVVTEDAAVVFEVDATHVFEDTQATAALPLRPAVPGKRRAVKHAGRRGPLFKGLPSPPVLVGATVLAISVGGAVISAQQAPQLASSDDVRSYSPASALSGSAGIGRVAELAPRSTTSRDSSRQALAETADAELVAAAERQARQRNAALGELAAAAENQAAKLAENTWVLPLNPSVTTAVFGQVGLWATYHTGLDFNGETGDPIMNIATGTVTFTGYDGSYGNKTVVTLEDGTEIWYAHQTEIMVSVGDTVPAGEVIGTVGTTGNVTGSHLHVEVRPGGGDPVDPYAAFVVHGVTP</sequence>
<feature type="coiled-coil region" evidence="1">
    <location>
        <begin position="177"/>
        <end position="204"/>
    </location>
</feature>
<gene>
    <name evidence="4" type="ORF">GCM10023226_10960</name>
</gene>
<dbReference type="Proteomes" id="UP001500621">
    <property type="component" value="Unassembled WGS sequence"/>
</dbReference>
<accession>A0ABP8VYQ2</accession>
<feature type="region of interest" description="Disordered" evidence="2">
    <location>
        <begin position="1"/>
        <end position="26"/>
    </location>
</feature>
<reference evidence="5" key="1">
    <citation type="journal article" date="2019" name="Int. J. Syst. Evol. Microbiol.">
        <title>The Global Catalogue of Microorganisms (GCM) 10K type strain sequencing project: providing services to taxonomists for standard genome sequencing and annotation.</title>
        <authorList>
            <consortium name="The Broad Institute Genomics Platform"/>
            <consortium name="The Broad Institute Genome Sequencing Center for Infectious Disease"/>
            <person name="Wu L."/>
            <person name="Ma J."/>
        </authorList>
    </citation>
    <scope>NUCLEOTIDE SEQUENCE [LARGE SCALE GENOMIC DNA]</scope>
    <source>
        <strain evidence="5">JCM 18127</strain>
    </source>
</reference>
<dbReference type="RefSeq" id="WP_345263435.1">
    <property type="nucleotide sequence ID" value="NZ_BAABIM010000001.1"/>
</dbReference>
<dbReference type="PANTHER" id="PTHR21666">
    <property type="entry name" value="PEPTIDASE-RELATED"/>
    <property type="match status" value="1"/>
</dbReference>
<dbReference type="Gene3D" id="2.70.70.10">
    <property type="entry name" value="Glucose Permease (Domain IIA)"/>
    <property type="match status" value="1"/>
</dbReference>
<evidence type="ECO:0000313" key="5">
    <source>
        <dbReference type="Proteomes" id="UP001500621"/>
    </source>
</evidence>
<protein>
    <recommendedName>
        <fullName evidence="3">M23ase beta-sheet core domain-containing protein</fullName>
    </recommendedName>
</protein>
<dbReference type="SUPFAM" id="SSF51261">
    <property type="entry name" value="Duplicated hybrid motif"/>
    <property type="match status" value="1"/>
</dbReference>
<dbReference type="PANTHER" id="PTHR21666:SF270">
    <property type="entry name" value="MUREIN HYDROLASE ACTIVATOR ENVC"/>
    <property type="match status" value="1"/>
</dbReference>
<proteinExistence type="predicted"/>
<dbReference type="InterPro" id="IPR050570">
    <property type="entry name" value="Cell_wall_metabolism_enzyme"/>
</dbReference>
<evidence type="ECO:0000256" key="1">
    <source>
        <dbReference type="SAM" id="Coils"/>
    </source>
</evidence>
<dbReference type="CDD" id="cd12797">
    <property type="entry name" value="M23_peptidase"/>
    <property type="match status" value="1"/>
</dbReference>
<organism evidence="4 5">
    <name type="scientific">Nocardioides nanhaiensis</name>
    <dbReference type="NCBI Taxonomy" id="1476871"/>
    <lineage>
        <taxon>Bacteria</taxon>
        <taxon>Bacillati</taxon>
        <taxon>Actinomycetota</taxon>
        <taxon>Actinomycetes</taxon>
        <taxon>Propionibacteriales</taxon>
        <taxon>Nocardioidaceae</taxon>
        <taxon>Nocardioides</taxon>
    </lineage>
</organism>
<evidence type="ECO:0000259" key="3">
    <source>
        <dbReference type="Pfam" id="PF01551"/>
    </source>
</evidence>
<evidence type="ECO:0000313" key="4">
    <source>
        <dbReference type="EMBL" id="GAA4675586.1"/>
    </source>
</evidence>
<dbReference type="InterPro" id="IPR011055">
    <property type="entry name" value="Dup_hybrid_motif"/>
</dbReference>
<keyword evidence="5" id="KW-1185">Reference proteome</keyword>